<dbReference type="SUPFAM" id="SSF49503">
    <property type="entry name" value="Cupredoxins"/>
    <property type="match status" value="1"/>
</dbReference>
<dbReference type="Gene3D" id="2.60.40.420">
    <property type="entry name" value="Cupredoxins - blue copper proteins"/>
    <property type="match status" value="1"/>
</dbReference>
<dbReference type="Pfam" id="PF13473">
    <property type="entry name" value="Cupredoxin_1"/>
    <property type="match status" value="1"/>
</dbReference>
<proteinExistence type="predicted"/>
<evidence type="ECO:0000259" key="1">
    <source>
        <dbReference type="Pfam" id="PF13473"/>
    </source>
</evidence>
<keyword evidence="3" id="KW-1185">Reference proteome</keyword>
<dbReference type="Proteomes" id="UP000612456">
    <property type="component" value="Unassembled WGS sequence"/>
</dbReference>
<dbReference type="AlphaFoldDB" id="A0A917DVY7"/>
<dbReference type="RefSeq" id="WP_188993370.1">
    <property type="nucleotide sequence ID" value="NZ_BMHP01000002.1"/>
</dbReference>
<protein>
    <recommendedName>
        <fullName evidence="1">EfeO-type cupredoxin-like domain-containing protein</fullName>
    </recommendedName>
</protein>
<evidence type="ECO:0000313" key="3">
    <source>
        <dbReference type="Proteomes" id="UP000612456"/>
    </source>
</evidence>
<name>A0A917DVY7_9BACL</name>
<reference evidence="2" key="1">
    <citation type="journal article" date="2014" name="Int. J. Syst. Evol. Microbiol.">
        <title>Complete genome sequence of Corynebacterium casei LMG S-19264T (=DSM 44701T), isolated from a smear-ripened cheese.</title>
        <authorList>
            <consortium name="US DOE Joint Genome Institute (JGI-PGF)"/>
            <person name="Walter F."/>
            <person name="Albersmeier A."/>
            <person name="Kalinowski J."/>
            <person name="Ruckert C."/>
        </authorList>
    </citation>
    <scope>NUCLEOTIDE SEQUENCE</scope>
    <source>
        <strain evidence="2">CGMCC 1.15178</strain>
    </source>
</reference>
<evidence type="ECO:0000313" key="2">
    <source>
        <dbReference type="EMBL" id="GGD75721.1"/>
    </source>
</evidence>
<feature type="domain" description="EfeO-type cupredoxin-like" evidence="1">
    <location>
        <begin position="64"/>
        <end position="138"/>
    </location>
</feature>
<reference evidence="2" key="2">
    <citation type="submission" date="2020-09" db="EMBL/GenBank/DDBJ databases">
        <authorList>
            <person name="Sun Q."/>
            <person name="Zhou Y."/>
        </authorList>
    </citation>
    <scope>NUCLEOTIDE SEQUENCE</scope>
    <source>
        <strain evidence="2">CGMCC 1.15178</strain>
    </source>
</reference>
<gene>
    <name evidence="2" type="ORF">GCM10010911_37150</name>
</gene>
<accession>A0A917DVY7</accession>
<dbReference type="EMBL" id="BMHP01000002">
    <property type="protein sequence ID" value="GGD75721.1"/>
    <property type="molecule type" value="Genomic_DNA"/>
</dbReference>
<sequence length="148" mass="16090">MSKMYVVSKKQIRLFAVLLLVLFIAAVCLKWNQSRAALAAPPDTKVIQLVTGEFESTTDDGKKIEVYRWDPGTVVVNKGDHVELRITGINGSSHPFVIEGLGIKGEVSKGKTTVVRFVAEAKGTYPIVCLTHTTMAQGGPMVGYIIVQ</sequence>
<dbReference type="InterPro" id="IPR028096">
    <property type="entry name" value="EfeO_Cupredoxin"/>
</dbReference>
<dbReference type="InterPro" id="IPR008972">
    <property type="entry name" value="Cupredoxin"/>
</dbReference>
<organism evidence="2 3">
    <name type="scientific">Paenibacillus nasutitermitis</name>
    <dbReference type="NCBI Taxonomy" id="1652958"/>
    <lineage>
        <taxon>Bacteria</taxon>
        <taxon>Bacillati</taxon>
        <taxon>Bacillota</taxon>
        <taxon>Bacilli</taxon>
        <taxon>Bacillales</taxon>
        <taxon>Paenibacillaceae</taxon>
        <taxon>Paenibacillus</taxon>
    </lineage>
</organism>
<comment type="caution">
    <text evidence="2">The sequence shown here is derived from an EMBL/GenBank/DDBJ whole genome shotgun (WGS) entry which is preliminary data.</text>
</comment>